<dbReference type="CDD" id="cd00201">
    <property type="entry name" value="WW"/>
    <property type="match status" value="1"/>
</dbReference>
<dbReference type="InterPro" id="IPR036020">
    <property type="entry name" value="WW_dom_sf"/>
</dbReference>
<dbReference type="EMBL" id="CAMXCT020001047">
    <property type="protein sequence ID" value="CAL1139495.1"/>
    <property type="molecule type" value="Genomic_DNA"/>
</dbReference>
<comment type="caution">
    <text evidence="2">The sequence shown here is derived from an EMBL/GenBank/DDBJ whole genome shotgun (WGS) entry which is preliminary data.</text>
</comment>
<dbReference type="PANTHER" id="PTHR31901">
    <property type="entry name" value="GH3 DOMAIN-CONTAINING PROTEIN"/>
    <property type="match status" value="1"/>
</dbReference>
<accession>A0A9P1FTC2</accession>
<dbReference type="PANTHER" id="PTHR31901:SF9">
    <property type="entry name" value="GH3 DOMAIN-CONTAINING PROTEIN"/>
    <property type="match status" value="1"/>
</dbReference>
<dbReference type="Proteomes" id="UP001152797">
    <property type="component" value="Unassembled WGS sequence"/>
</dbReference>
<dbReference type="Gene3D" id="3.30.1470.10">
    <property type="entry name" value="Photosystem I PsaD, reaction center subunit II"/>
    <property type="match status" value="1"/>
</dbReference>
<dbReference type="OrthoDB" id="10004661at2759"/>
<evidence type="ECO:0000313" key="3">
    <source>
        <dbReference type="EMBL" id="CAL4773432.1"/>
    </source>
</evidence>
<feature type="domain" description="WW" evidence="1">
    <location>
        <begin position="505"/>
        <end position="538"/>
    </location>
</feature>
<dbReference type="EMBL" id="CAMXCT030001047">
    <property type="protein sequence ID" value="CAL4773432.1"/>
    <property type="molecule type" value="Genomic_DNA"/>
</dbReference>
<evidence type="ECO:0000313" key="2">
    <source>
        <dbReference type="EMBL" id="CAI3986120.1"/>
    </source>
</evidence>
<dbReference type="PROSITE" id="PS01159">
    <property type="entry name" value="WW_DOMAIN_1"/>
    <property type="match status" value="2"/>
</dbReference>
<dbReference type="InterPro" id="IPR055377">
    <property type="entry name" value="GH3_M"/>
</dbReference>
<dbReference type="GO" id="GO:0016881">
    <property type="term" value="F:acid-amino acid ligase activity"/>
    <property type="evidence" value="ECO:0007669"/>
    <property type="project" value="TreeGrafter"/>
</dbReference>
<reference evidence="2" key="1">
    <citation type="submission" date="2022-10" db="EMBL/GenBank/DDBJ databases">
        <authorList>
            <person name="Chen Y."/>
            <person name="Dougan E. K."/>
            <person name="Chan C."/>
            <person name="Rhodes N."/>
            <person name="Thang M."/>
        </authorList>
    </citation>
    <scope>NUCLEOTIDE SEQUENCE</scope>
</reference>
<reference evidence="3 4" key="2">
    <citation type="submission" date="2024-05" db="EMBL/GenBank/DDBJ databases">
        <authorList>
            <person name="Chen Y."/>
            <person name="Shah S."/>
            <person name="Dougan E. K."/>
            <person name="Thang M."/>
            <person name="Chan C."/>
        </authorList>
    </citation>
    <scope>NUCLEOTIDE SEQUENCE [LARGE SCALE GENOMIC DNA]</scope>
</reference>
<dbReference type="InterPro" id="IPR001202">
    <property type="entry name" value="WW_dom"/>
</dbReference>
<dbReference type="InterPro" id="IPR004993">
    <property type="entry name" value="GH3"/>
</dbReference>
<dbReference type="SMART" id="SM00456">
    <property type="entry name" value="WW"/>
    <property type="match status" value="2"/>
</dbReference>
<protein>
    <submittedName>
        <fullName evidence="3">GH3 domain-containing protein</fullName>
    </submittedName>
</protein>
<evidence type="ECO:0000259" key="1">
    <source>
        <dbReference type="PROSITE" id="PS50020"/>
    </source>
</evidence>
<name>A0A9P1FTC2_9DINO</name>
<dbReference type="Pfam" id="PF23571">
    <property type="entry name" value="GH3_M"/>
    <property type="match status" value="1"/>
</dbReference>
<dbReference type="SUPFAM" id="SSF51045">
    <property type="entry name" value="WW domain"/>
    <property type="match status" value="1"/>
</dbReference>
<evidence type="ECO:0000313" key="4">
    <source>
        <dbReference type="Proteomes" id="UP001152797"/>
    </source>
</evidence>
<dbReference type="Pfam" id="PF03321">
    <property type="entry name" value="GH3"/>
    <property type="match status" value="1"/>
</dbReference>
<dbReference type="EMBL" id="CAMXCT010001047">
    <property type="protein sequence ID" value="CAI3986120.1"/>
    <property type="molecule type" value="Genomic_DNA"/>
</dbReference>
<organism evidence="2">
    <name type="scientific">Cladocopium goreaui</name>
    <dbReference type="NCBI Taxonomy" id="2562237"/>
    <lineage>
        <taxon>Eukaryota</taxon>
        <taxon>Sar</taxon>
        <taxon>Alveolata</taxon>
        <taxon>Dinophyceae</taxon>
        <taxon>Suessiales</taxon>
        <taxon>Symbiodiniaceae</taxon>
        <taxon>Cladocopium</taxon>
    </lineage>
</organism>
<dbReference type="AlphaFoldDB" id="A0A9P1FTC2"/>
<keyword evidence="4" id="KW-1185">Reference proteome</keyword>
<proteinExistence type="predicted"/>
<dbReference type="PROSITE" id="PS50020">
    <property type="entry name" value="WW_DOMAIN_2"/>
    <property type="match status" value="1"/>
</dbReference>
<dbReference type="GO" id="GO:0005737">
    <property type="term" value="C:cytoplasm"/>
    <property type="evidence" value="ECO:0007669"/>
    <property type="project" value="TreeGrafter"/>
</dbReference>
<sequence>MLAYLGRLSKVAGACAGGVVLYDASNRDWSVQHTKWTAAKQYVLIFLLKLLGRRQLKQLCRDAQRGDEVQKQLLAEILRRHQDSPYAFQNGLQGVATYDIFRESHPLTEPTDALETKGLGKELGTKEVSKLFLQRGFLPAFAVLSYTFPSIEEELQRLTVLPSGPDQRLATALFGASLKDRLRWLGSFLCTSPMAAYDLKTEADRRYAHTLFSLKDRSLNMIQASSAKLVYDTLMKTASDHRRHLVQDLRNGHLWDRRLPEEVPQPELRAALDAALRGPDGRRALEVEKLLKRGVGGAPAGAKDLWPHLQVVLVTTMNDEGKQDLGDLPVYSPLYTSSKALGHLGVNIFPEEPFGRWTYLLDPGSMFFELIPSNSSRGMASAIPAWEAEVGSRYELLVTSYSGLCRCRTGDTVRVHAMYGKMPVVKGEYPAWIPVDKAAGVPQRLLCPGLSLDDLGLSSDSELTGDVHHQESENSDGDFKEFAKSLGVDAEDGDLLWVAKEAFEAPLPSGWSEHLDPEGRVYFFSQVTQQSSWSHPMDDVFRELIQLIKSVRRLDPPEASVMEAVQSHLQSTHDRATAALEGWSGPYMAEDGEYFCNFQQGVSTWHNPVQEWQTELAVRQQVLHRCLLQGFAKAWNQHSFFWSSARCGIWICIRF</sequence>
<gene>
    <name evidence="2" type="ORF">C1SCF055_LOCUS13497</name>
</gene>
<dbReference type="Pfam" id="PF00397">
    <property type="entry name" value="WW"/>
    <property type="match status" value="1"/>
</dbReference>